<keyword evidence="1" id="KW-0472">Membrane</keyword>
<feature type="transmembrane region" description="Helical" evidence="1">
    <location>
        <begin position="18"/>
        <end position="37"/>
    </location>
</feature>
<feature type="transmembrane region" description="Helical" evidence="1">
    <location>
        <begin position="105"/>
        <end position="128"/>
    </location>
</feature>
<protein>
    <recommendedName>
        <fullName evidence="2">DUF2231 domain-containing protein</fullName>
    </recommendedName>
</protein>
<feature type="domain" description="DUF2231" evidence="2">
    <location>
        <begin position="12"/>
        <end position="138"/>
    </location>
</feature>
<evidence type="ECO:0000313" key="3">
    <source>
        <dbReference type="EMBL" id="RAK61297.1"/>
    </source>
</evidence>
<dbReference type="InterPro" id="IPR019251">
    <property type="entry name" value="DUF2231_TM"/>
</dbReference>
<accession>A0A328B389</accession>
<dbReference type="Proteomes" id="UP000249842">
    <property type="component" value="Unassembled WGS sequence"/>
</dbReference>
<proteinExistence type="predicted"/>
<organism evidence="3 4">
    <name type="scientific">Phenylobacterium hankyongense</name>
    <dbReference type="NCBI Taxonomy" id="1813876"/>
    <lineage>
        <taxon>Bacteria</taxon>
        <taxon>Pseudomonadati</taxon>
        <taxon>Pseudomonadota</taxon>
        <taxon>Alphaproteobacteria</taxon>
        <taxon>Caulobacterales</taxon>
        <taxon>Caulobacteraceae</taxon>
        <taxon>Phenylobacterium</taxon>
    </lineage>
</organism>
<dbReference type="AlphaFoldDB" id="A0A328B389"/>
<dbReference type="RefSeq" id="WP_111458589.1">
    <property type="nucleotide sequence ID" value="NZ_QFYP01000001.1"/>
</dbReference>
<sequence length="148" mass="16039">MAESRHAIQPSHLLHPRLVAPGAALLIAAFATDVIYWRTLLFQWNNFSIWLLATGLVLAALAGLALLLDVARRRIDAMAWGRFAGFTVVALLSLLNAFVHSRDAYTAVVPEGLELSALVTVILLVLGWRGWSLGSVRHAHPSQPGEAA</sequence>
<evidence type="ECO:0000313" key="4">
    <source>
        <dbReference type="Proteomes" id="UP000249842"/>
    </source>
</evidence>
<keyword evidence="1" id="KW-1133">Transmembrane helix</keyword>
<name>A0A328B389_9CAUL</name>
<keyword evidence="4" id="KW-1185">Reference proteome</keyword>
<reference evidence="4" key="1">
    <citation type="submission" date="2018-05" db="EMBL/GenBank/DDBJ databases">
        <authorList>
            <person name="Li X."/>
        </authorList>
    </citation>
    <scope>NUCLEOTIDE SEQUENCE [LARGE SCALE GENOMIC DNA]</scope>
    <source>
        <strain evidence="4">HKS-05</strain>
    </source>
</reference>
<evidence type="ECO:0000256" key="1">
    <source>
        <dbReference type="SAM" id="Phobius"/>
    </source>
</evidence>
<gene>
    <name evidence="3" type="ORF">DJ021_16560</name>
</gene>
<feature type="transmembrane region" description="Helical" evidence="1">
    <location>
        <begin position="49"/>
        <end position="68"/>
    </location>
</feature>
<dbReference type="OrthoDB" id="2873672at2"/>
<comment type="caution">
    <text evidence="3">The sequence shown here is derived from an EMBL/GenBank/DDBJ whole genome shotgun (WGS) entry which is preliminary data.</text>
</comment>
<evidence type="ECO:0000259" key="2">
    <source>
        <dbReference type="Pfam" id="PF09990"/>
    </source>
</evidence>
<dbReference type="EMBL" id="QFYP01000001">
    <property type="protein sequence ID" value="RAK61297.1"/>
    <property type="molecule type" value="Genomic_DNA"/>
</dbReference>
<feature type="transmembrane region" description="Helical" evidence="1">
    <location>
        <begin position="80"/>
        <end position="99"/>
    </location>
</feature>
<keyword evidence="1" id="KW-0812">Transmembrane</keyword>
<dbReference type="Pfam" id="PF09990">
    <property type="entry name" value="DUF2231"/>
    <property type="match status" value="1"/>
</dbReference>